<keyword evidence="1" id="KW-0449">Lipoprotein</keyword>
<dbReference type="SUPFAM" id="SSF159270">
    <property type="entry name" value="YmcC-like"/>
    <property type="match status" value="1"/>
</dbReference>
<dbReference type="InterPro" id="IPR023373">
    <property type="entry name" value="YmcC_sf"/>
</dbReference>
<evidence type="ECO:0000313" key="1">
    <source>
        <dbReference type="EMBL" id="MEW9624540.1"/>
    </source>
</evidence>
<dbReference type="InterPro" id="IPR021308">
    <property type="entry name" value="GfcB"/>
</dbReference>
<proteinExistence type="predicted"/>
<dbReference type="EMBL" id="JBFOHL010000008">
    <property type="protein sequence ID" value="MEW9624540.1"/>
    <property type="molecule type" value="Genomic_DNA"/>
</dbReference>
<reference evidence="1 2" key="1">
    <citation type="submission" date="2024-06" db="EMBL/GenBank/DDBJ databases">
        <authorList>
            <person name="Woo H."/>
        </authorList>
    </citation>
    <scope>NUCLEOTIDE SEQUENCE [LARGE SCALE GENOMIC DNA]</scope>
    <source>
        <strain evidence="1 2">S2-g</strain>
    </source>
</reference>
<keyword evidence="2" id="KW-1185">Reference proteome</keyword>
<protein>
    <submittedName>
        <fullName evidence="1">YjbF family lipoprotein</fullName>
    </submittedName>
</protein>
<sequence length="235" mass="25713">MPTGIGDACTQDAGRGGRNRHRPPAWLLALLLLQGCSDLSRASYDTLRLALHGKPTVHPTAATVAAKPYYQMQATGPGGSAVLILGNLDGGRQAWYGAHGVVVFLEHGRVVQTSGLQANLDHLLPPADDPFVHGLQMLTAPVSYRMRQDWSPGYRYDVPVDATLTPAGRERIDILGEVHDVLRVDEQLAAPGLHHRATNHYWVDPHDGFIWKSEQHIAPGVDLQLVQLRPYRGQP</sequence>
<gene>
    <name evidence="1" type="ORF">ABQJ56_09880</name>
</gene>
<accession>A0ABV3QPK5</accession>
<organism evidence="1 2">
    <name type="scientific">Rhodanobacter geophilus</name>
    <dbReference type="NCBI Taxonomy" id="3162488"/>
    <lineage>
        <taxon>Bacteria</taxon>
        <taxon>Pseudomonadati</taxon>
        <taxon>Pseudomonadota</taxon>
        <taxon>Gammaproteobacteria</taxon>
        <taxon>Lysobacterales</taxon>
        <taxon>Rhodanobacteraceae</taxon>
        <taxon>Rhodanobacter</taxon>
    </lineage>
</organism>
<dbReference type="Gene3D" id="2.40.360.10">
    <property type="entry name" value="YmcC-like"/>
    <property type="match status" value="1"/>
</dbReference>
<evidence type="ECO:0000313" key="2">
    <source>
        <dbReference type="Proteomes" id="UP001556170"/>
    </source>
</evidence>
<comment type="caution">
    <text evidence="1">The sequence shown here is derived from an EMBL/GenBank/DDBJ whole genome shotgun (WGS) entry which is preliminary data.</text>
</comment>
<dbReference type="RefSeq" id="WP_367844849.1">
    <property type="nucleotide sequence ID" value="NZ_JBFOHL010000008.1"/>
</dbReference>
<dbReference type="Pfam" id="PF11102">
    <property type="entry name" value="YjbF"/>
    <property type="match status" value="1"/>
</dbReference>
<dbReference type="Proteomes" id="UP001556170">
    <property type="component" value="Unassembled WGS sequence"/>
</dbReference>
<name>A0ABV3QPK5_9GAMM</name>